<feature type="domain" description="Leucine-binding protein" evidence="6">
    <location>
        <begin position="34"/>
        <end position="376"/>
    </location>
</feature>
<proteinExistence type="inferred from homology"/>
<dbReference type="InterPro" id="IPR028082">
    <property type="entry name" value="Peripla_BP_I"/>
</dbReference>
<evidence type="ECO:0000259" key="6">
    <source>
        <dbReference type="Pfam" id="PF13458"/>
    </source>
</evidence>
<dbReference type="Gene3D" id="3.40.50.2300">
    <property type="match status" value="2"/>
</dbReference>
<sequence length="388" mass="41063">MKKKLSMLLAVGLLVSGITACGVKSEGSQANANEIKIGINYELSGGVASYGQSSVDGIMLAIDEINAAGGIDGKKLVPVKYDNKSEPAEAVILANKLISQDKVLAILGPATSGSFKSEVSVAEKKKVPVISGSATADDVTVDKTGKKDYAFRICYTDSFQGTAMANFASQNLSAKKAVIVKDSSSDYAKGLAENFIKTFKDAGGTIVGEEAYVAKDKDFNAILTKIKDLDFDVIYLPGYYEEAGLIIKQARALGIDKPILGADGFDSPDLTSLAGAGALSKVYFTNHYSSLDKDPTVIKFIDDFKKKYNKEPNAFHALGYDLAKFLADGIKRSKSLDSEALKEALASTTDFTGVTGSFSIDENHNPVKAIVIVGLENGVQATAVRSGK</sequence>
<dbReference type="SUPFAM" id="SSF53822">
    <property type="entry name" value="Periplasmic binding protein-like I"/>
    <property type="match status" value="1"/>
</dbReference>
<dbReference type="InterPro" id="IPR051010">
    <property type="entry name" value="BCAA_transport"/>
</dbReference>
<keyword evidence="8" id="KW-1185">Reference proteome</keyword>
<comment type="caution">
    <text evidence="7">The sequence shown here is derived from an EMBL/GenBank/DDBJ whole genome shotgun (WGS) entry which is preliminary data.</text>
</comment>
<keyword evidence="2" id="KW-0813">Transport</keyword>
<dbReference type="CDD" id="cd06347">
    <property type="entry name" value="PBP1_ABC_LivK_ligand_binding-like"/>
    <property type="match status" value="1"/>
</dbReference>
<dbReference type="EMBL" id="MZGX01000028">
    <property type="protein sequence ID" value="OPX42529.1"/>
    <property type="molecule type" value="Genomic_DNA"/>
</dbReference>
<dbReference type="GO" id="GO:0006865">
    <property type="term" value="P:amino acid transport"/>
    <property type="evidence" value="ECO:0007669"/>
    <property type="project" value="UniProtKB-KW"/>
</dbReference>
<dbReference type="Proteomes" id="UP000191554">
    <property type="component" value="Unassembled WGS sequence"/>
</dbReference>
<dbReference type="STRING" id="48256.CLHUN_36540"/>
<feature type="chain" id="PRO_5039409488" evidence="5">
    <location>
        <begin position="21"/>
        <end position="388"/>
    </location>
</feature>
<comment type="similarity">
    <text evidence="1">Belongs to the leucine-binding protein family.</text>
</comment>
<evidence type="ECO:0000256" key="1">
    <source>
        <dbReference type="ARBA" id="ARBA00010062"/>
    </source>
</evidence>
<evidence type="ECO:0000313" key="8">
    <source>
        <dbReference type="Proteomes" id="UP000191554"/>
    </source>
</evidence>
<accession>A0A1V4SF62</accession>
<evidence type="ECO:0000256" key="4">
    <source>
        <dbReference type="ARBA" id="ARBA00022970"/>
    </source>
</evidence>
<keyword evidence="3 5" id="KW-0732">Signal</keyword>
<protein>
    <submittedName>
        <fullName evidence="7">Leucine-, isoleucine-, valine-, threonine-, and alanine-binding protein</fullName>
    </submittedName>
</protein>
<dbReference type="PANTHER" id="PTHR30483:SF6">
    <property type="entry name" value="PERIPLASMIC BINDING PROTEIN OF ABC TRANSPORTER FOR NATURAL AMINO ACIDS"/>
    <property type="match status" value="1"/>
</dbReference>
<dbReference type="OrthoDB" id="9783240at2"/>
<dbReference type="AlphaFoldDB" id="A0A1V4SF62"/>
<dbReference type="PANTHER" id="PTHR30483">
    <property type="entry name" value="LEUCINE-SPECIFIC-BINDING PROTEIN"/>
    <property type="match status" value="1"/>
</dbReference>
<dbReference type="RefSeq" id="WP_080066060.1">
    <property type="nucleotide sequence ID" value="NZ_MZGX01000028.1"/>
</dbReference>
<dbReference type="InterPro" id="IPR000709">
    <property type="entry name" value="Leu_Ile_Val-bd"/>
</dbReference>
<evidence type="ECO:0000313" key="7">
    <source>
        <dbReference type="EMBL" id="OPX42529.1"/>
    </source>
</evidence>
<dbReference type="PROSITE" id="PS51257">
    <property type="entry name" value="PROKAR_LIPOPROTEIN"/>
    <property type="match status" value="1"/>
</dbReference>
<dbReference type="Pfam" id="PF13458">
    <property type="entry name" value="Peripla_BP_6"/>
    <property type="match status" value="1"/>
</dbReference>
<reference evidence="7 8" key="1">
    <citation type="submission" date="2017-03" db="EMBL/GenBank/DDBJ databases">
        <title>Genome sequence of Clostridium hungatei DSM 14427.</title>
        <authorList>
            <person name="Poehlein A."/>
            <person name="Daniel R."/>
        </authorList>
    </citation>
    <scope>NUCLEOTIDE SEQUENCE [LARGE SCALE GENOMIC DNA]</scope>
    <source>
        <strain evidence="7 8">DSM 14427</strain>
    </source>
</reference>
<gene>
    <name evidence="7" type="primary">braC</name>
    <name evidence="7" type="ORF">CLHUN_36540</name>
</gene>
<feature type="signal peptide" evidence="5">
    <location>
        <begin position="1"/>
        <end position="20"/>
    </location>
</feature>
<evidence type="ECO:0000256" key="5">
    <source>
        <dbReference type="SAM" id="SignalP"/>
    </source>
</evidence>
<dbReference type="PRINTS" id="PR00337">
    <property type="entry name" value="LEUILEVALBP"/>
</dbReference>
<evidence type="ECO:0000256" key="2">
    <source>
        <dbReference type="ARBA" id="ARBA00022448"/>
    </source>
</evidence>
<dbReference type="InterPro" id="IPR028081">
    <property type="entry name" value="Leu-bd"/>
</dbReference>
<organism evidence="7 8">
    <name type="scientific">Ruminiclostridium hungatei</name>
    <name type="common">Clostridium hungatei</name>
    <dbReference type="NCBI Taxonomy" id="48256"/>
    <lineage>
        <taxon>Bacteria</taxon>
        <taxon>Bacillati</taxon>
        <taxon>Bacillota</taxon>
        <taxon>Clostridia</taxon>
        <taxon>Eubacteriales</taxon>
        <taxon>Oscillospiraceae</taxon>
        <taxon>Ruminiclostridium</taxon>
    </lineage>
</organism>
<keyword evidence="4" id="KW-0029">Amino-acid transport</keyword>
<evidence type="ECO:0000256" key="3">
    <source>
        <dbReference type="ARBA" id="ARBA00022729"/>
    </source>
</evidence>
<name>A0A1V4SF62_RUMHU</name>